<evidence type="ECO:0000256" key="2">
    <source>
        <dbReference type="SAM" id="MobiDB-lite"/>
    </source>
</evidence>
<feature type="coiled-coil region" evidence="1">
    <location>
        <begin position="410"/>
        <end position="444"/>
    </location>
</feature>
<dbReference type="Gene3D" id="3.30.420.40">
    <property type="match status" value="2"/>
</dbReference>
<accession>A0ABW0KMX4</accession>
<keyword evidence="1" id="KW-0175">Coiled coil</keyword>
<dbReference type="InterPro" id="IPR054809">
    <property type="entry name" value="Amuc_1101-like"/>
</dbReference>
<dbReference type="CDD" id="cd24049">
    <property type="entry name" value="ASKHA_NBD_PilM"/>
    <property type="match status" value="1"/>
</dbReference>
<proteinExistence type="predicted"/>
<name>A0ABW0KMX4_9BACT</name>
<dbReference type="EMBL" id="JBHSMQ010000002">
    <property type="protein sequence ID" value="MFC5454858.1"/>
    <property type="molecule type" value="Genomic_DNA"/>
</dbReference>
<organism evidence="4 5">
    <name type="scientific">Prosthecobacter fluviatilis</name>
    <dbReference type="NCBI Taxonomy" id="445931"/>
    <lineage>
        <taxon>Bacteria</taxon>
        <taxon>Pseudomonadati</taxon>
        <taxon>Verrucomicrobiota</taxon>
        <taxon>Verrucomicrobiia</taxon>
        <taxon>Verrucomicrobiales</taxon>
        <taxon>Verrucomicrobiaceae</taxon>
        <taxon>Prosthecobacter</taxon>
    </lineage>
</organism>
<keyword evidence="5" id="KW-1185">Reference proteome</keyword>
<gene>
    <name evidence="4" type="ORF">ACFQDI_08345</name>
</gene>
<dbReference type="PANTHER" id="PTHR32432:SF3">
    <property type="entry name" value="ETHANOLAMINE UTILIZATION PROTEIN EUTJ"/>
    <property type="match status" value="1"/>
</dbReference>
<evidence type="ECO:0000313" key="5">
    <source>
        <dbReference type="Proteomes" id="UP001596052"/>
    </source>
</evidence>
<sequence length="589" mass="64405">MADPNSIAVISLGSQRVSGAFFGKTPGGDLILKRYEIVELDGDPSVDVSRQPQLKTALQELVSKARIKGQKTWCSVPGHPVFSRFVKLPPVQGDKLSQIVEFEARQNVPWQLDEVSWDYEVVSKSDLGEIEVVLAAMKCEPLNEMHEEVSASGVKVAGMDVGPLALYNAFRYSYPDVDEPALIVDMGARSTNLVFVEGDRFFTRNLLVGGAAVTNAIAKEFGISFAEAEQQKRTQGFVALGGAVEDHPDEGVNAMSKVMRNSMTRLHAEIMRTITFYRSQQGGSAPKRVFLAGGGSAAGYIAEFFAEKLKLPVEIYNGLRGVQTDRGVSAEAAQMDAPALGELVGLALRGMGACPCEIELVPSALASARDAARRAPALILAGVCLLGALGASIVWFNSARAVVETRAATLQAESAQLSRLANDIQRLDARQEELRLRSAQLEQAVTDRSWWAHLLNDLNQQFDNDLIWLPVIEVLKDGKPITKPLWGGDENGGGSSSSTSSTTANNRNGVPAEPVYMLRMRGLYRKNDKGEQKVVYDFASKLAKLDAFNTPDFETKRDNYVKVDSGVDEERYAYHFEIKMPLRNPLKFQ</sequence>
<dbReference type="InterPro" id="IPR005883">
    <property type="entry name" value="PilM"/>
</dbReference>
<feature type="transmembrane region" description="Helical" evidence="3">
    <location>
        <begin position="377"/>
        <end position="396"/>
    </location>
</feature>
<keyword evidence="3" id="KW-1133">Transmembrane helix</keyword>
<dbReference type="PANTHER" id="PTHR32432">
    <property type="entry name" value="CELL DIVISION PROTEIN FTSA-RELATED"/>
    <property type="match status" value="1"/>
</dbReference>
<evidence type="ECO:0000256" key="1">
    <source>
        <dbReference type="SAM" id="Coils"/>
    </source>
</evidence>
<evidence type="ECO:0000313" key="4">
    <source>
        <dbReference type="EMBL" id="MFC5454858.1"/>
    </source>
</evidence>
<dbReference type="Pfam" id="PF11104">
    <property type="entry name" value="PilM_2"/>
    <property type="match status" value="1"/>
</dbReference>
<dbReference type="RefSeq" id="WP_377165369.1">
    <property type="nucleotide sequence ID" value="NZ_JBHSMQ010000002.1"/>
</dbReference>
<reference evidence="5" key="1">
    <citation type="journal article" date="2019" name="Int. J. Syst. Evol. Microbiol.">
        <title>The Global Catalogue of Microorganisms (GCM) 10K type strain sequencing project: providing services to taxonomists for standard genome sequencing and annotation.</title>
        <authorList>
            <consortium name="The Broad Institute Genomics Platform"/>
            <consortium name="The Broad Institute Genome Sequencing Center for Infectious Disease"/>
            <person name="Wu L."/>
            <person name="Ma J."/>
        </authorList>
    </citation>
    <scope>NUCLEOTIDE SEQUENCE [LARGE SCALE GENOMIC DNA]</scope>
    <source>
        <strain evidence="5">CGMCC 4.1469</strain>
    </source>
</reference>
<dbReference type="Gene3D" id="3.30.1490.300">
    <property type="match status" value="1"/>
</dbReference>
<dbReference type="SUPFAM" id="SSF53067">
    <property type="entry name" value="Actin-like ATPase domain"/>
    <property type="match status" value="2"/>
</dbReference>
<dbReference type="Proteomes" id="UP001596052">
    <property type="component" value="Unassembled WGS sequence"/>
</dbReference>
<keyword evidence="3" id="KW-0812">Transmembrane</keyword>
<comment type="caution">
    <text evidence="4">The sequence shown here is derived from an EMBL/GenBank/DDBJ whole genome shotgun (WGS) entry which is preliminary data.</text>
</comment>
<dbReference type="NCBIfam" id="NF045709">
    <property type="entry name" value="Amuc_1101_fam"/>
    <property type="match status" value="1"/>
</dbReference>
<keyword evidence="3" id="KW-0472">Membrane</keyword>
<evidence type="ECO:0000256" key="3">
    <source>
        <dbReference type="SAM" id="Phobius"/>
    </source>
</evidence>
<dbReference type="InterPro" id="IPR050696">
    <property type="entry name" value="FtsA/MreB"/>
</dbReference>
<protein>
    <submittedName>
        <fullName evidence="4">Amuc_1101 family PilM-like pilus complex protein</fullName>
    </submittedName>
</protein>
<dbReference type="NCBIfam" id="TIGR01175">
    <property type="entry name" value="pilM"/>
    <property type="match status" value="1"/>
</dbReference>
<feature type="region of interest" description="Disordered" evidence="2">
    <location>
        <begin position="485"/>
        <end position="510"/>
    </location>
</feature>
<dbReference type="InterPro" id="IPR043129">
    <property type="entry name" value="ATPase_NBD"/>
</dbReference>